<dbReference type="EMBL" id="BGZK01004899">
    <property type="protein sequence ID" value="GBP11502.1"/>
    <property type="molecule type" value="Genomic_DNA"/>
</dbReference>
<protein>
    <submittedName>
        <fullName evidence="1">Uncharacterized protein</fullName>
    </submittedName>
</protein>
<organism evidence="1 2">
    <name type="scientific">Eumeta variegata</name>
    <name type="common">Bagworm moth</name>
    <name type="synonym">Eumeta japonica</name>
    <dbReference type="NCBI Taxonomy" id="151549"/>
    <lineage>
        <taxon>Eukaryota</taxon>
        <taxon>Metazoa</taxon>
        <taxon>Ecdysozoa</taxon>
        <taxon>Arthropoda</taxon>
        <taxon>Hexapoda</taxon>
        <taxon>Insecta</taxon>
        <taxon>Pterygota</taxon>
        <taxon>Neoptera</taxon>
        <taxon>Endopterygota</taxon>
        <taxon>Lepidoptera</taxon>
        <taxon>Glossata</taxon>
        <taxon>Ditrysia</taxon>
        <taxon>Tineoidea</taxon>
        <taxon>Psychidae</taxon>
        <taxon>Oiketicinae</taxon>
        <taxon>Eumeta</taxon>
    </lineage>
</organism>
<proteinExistence type="predicted"/>
<comment type="caution">
    <text evidence="1">The sequence shown here is derived from an EMBL/GenBank/DDBJ whole genome shotgun (WGS) entry which is preliminary data.</text>
</comment>
<accession>A0A4C1TAL7</accession>
<evidence type="ECO:0000313" key="1">
    <source>
        <dbReference type="EMBL" id="GBP11502.1"/>
    </source>
</evidence>
<evidence type="ECO:0000313" key="2">
    <source>
        <dbReference type="Proteomes" id="UP000299102"/>
    </source>
</evidence>
<dbReference type="AlphaFoldDB" id="A0A4C1TAL7"/>
<reference evidence="1 2" key="1">
    <citation type="journal article" date="2019" name="Commun. Biol.">
        <title>The bagworm genome reveals a unique fibroin gene that provides high tensile strength.</title>
        <authorList>
            <person name="Kono N."/>
            <person name="Nakamura H."/>
            <person name="Ohtoshi R."/>
            <person name="Tomita M."/>
            <person name="Numata K."/>
            <person name="Arakawa K."/>
        </authorList>
    </citation>
    <scope>NUCLEOTIDE SEQUENCE [LARGE SCALE GENOMIC DNA]</scope>
</reference>
<name>A0A4C1TAL7_EUMVA</name>
<sequence>MPRRVHSENVPVLKLNLAESSLTRTPAQECGARADAYNRAGRGTIFLTFPLFFFYIIFEEQTNMGATVRWSLPPMYIRNSRGVNTALPVSGDNRISDEGGSMAIERVGHQISHLLDETETGRLLFNICIL</sequence>
<gene>
    <name evidence="1" type="ORF">EVAR_100279_1</name>
</gene>
<keyword evidence="2" id="KW-1185">Reference proteome</keyword>
<dbReference type="Proteomes" id="UP000299102">
    <property type="component" value="Unassembled WGS sequence"/>
</dbReference>